<dbReference type="AlphaFoldDB" id="Q0V5Z0"/>
<feature type="compositionally biased region" description="Basic and acidic residues" evidence="1">
    <location>
        <begin position="455"/>
        <end position="464"/>
    </location>
</feature>
<dbReference type="STRING" id="321614.Q0V5Z0"/>
<evidence type="ECO:0000313" key="3">
    <source>
        <dbReference type="Proteomes" id="UP000001055"/>
    </source>
</evidence>
<feature type="compositionally biased region" description="Pro residues" evidence="1">
    <location>
        <begin position="643"/>
        <end position="654"/>
    </location>
</feature>
<dbReference type="HOGENOM" id="CLU_401749_0_0_1"/>
<feature type="compositionally biased region" description="Polar residues" evidence="1">
    <location>
        <begin position="126"/>
        <end position="136"/>
    </location>
</feature>
<accession>Q0V5Z0</accession>
<dbReference type="eggNOG" id="ENOG502SJ50">
    <property type="taxonomic scope" value="Eukaryota"/>
</dbReference>
<gene>
    <name evidence="2" type="ORF">SNOG_00574</name>
</gene>
<feature type="region of interest" description="Disordered" evidence="1">
    <location>
        <begin position="1"/>
        <end position="145"/>
    </location>
</feature>
<dbReference type="RefSeq" id="XP_001791254.1">
    <property type="nucleotide sequence ID" value="XM_001791202.1"/>
</dbReference>
<dbReference type="EMBL" id="CH445325">
    <property type="protein sequence ID" value="EAT92069.2"/>
    <property type="molecule type" value="Genomic_DNA"/>
</dbReference>
<protein>
    <submittedName>
        <fullName evidence="2">Uncharacterized protein</fullName>
    </submittedName>
</protein>
<proteinExistence type="predicted"/>
<feature type="compositionally biased region" description="Polar residues" evidence="1">
    <location>
        <begin position="626"/>
        <end position="639"/>
    </location>
</feature>
<reference evidence="3" key="1">
    <citation type="journal article" date="2007" name="Plant Cell">
        <title>Dothideomycete-plant interactions illuminated by genome sequencing and EST analysis of the wheat pathogen Stagonospora nodorum.</title>
        <authorList>
            <person name="Hane J.K."/>
            <person name="Lowe R.G."/>
            <person name="Solomon P.S."/>
            <person name="Tan K.C."/>
            <person name="Schoch C.L."/>
            <person name="Spatafora J.W."/>
            <person name="Crous P.W."/>
            <person name="Kodira C."/>
            <person name="Birren B.W."/>
            <person name="Galagan J.E."/>
            <person name="Torriani S.F."/>
            <person name="McDonald B.A."/>
            <person name="Oliver R.P."/>
        </authorList>
    </citation>
    <scope>NUCLEOTIDE SEQUENCE [LARGE SCALE GENOMIC DNA]</scope>
    <source>
        <strain evidence="3">SN15 / ATCC MYA-4574 / FGSC 10173</strain>
    </source>
</reference>
<feature type="region of interest" description="Disordered" evidence="1">
    <location>
        <begin position="583"/>
        <end position="661"/>
    </location>
</feature>
<feature type="compositionally biased region" description="Low complexity" evidence="1">
    <location>
        <begin position="599"/>
        <end position="616"/>
    </location>
</feature>
<feature type="region of interest" description="Disordered" evidence="1">
    <location>
        <begin position="276"/>
        <end position="464"/>
    </location>
</feature>
<name>Q0V5Z0_PHANO</name>
<evidence type="ECO:0000256" key="1">
    <source>
        <dbReference type="SAM" id="MobiDB-lite"/>
    </source>
</evidence>
<organism evidence="2 3">
    <name type="scientific">Phaeosphaeria nodorum (strain SN15 / ATCC MYA-4574 / FGSC 10173)</name>
    <name type="common">Glume blotch fungus</name>
    <name type="synonym">Parastagonospora nodorum</name>
    <dbReference type="NCBI Taxonomy" id="321614"/>
    <lineage>
        <taxon>Eukaryota</taxon>
        <taxon>Fungi</taxon>
        <taxon>Dikarya</taxon>
        <taxon>Ascomycota</taxon>
        <taxon>Pezizomycotina</taxon>
        <taxon>Dothideomycetes</taxon>
        <taxon>Pleosporomycetidae</taxon>
        <taxon>Pleosporales</taxon>
        <taxon>Pleosporineae</taxon>
        <taxon>Phaeosphaeriaceae</taxon>
        <taxon>Parastagonospora</taxon>
    </lineage>
</organism>
<dbReference type="InParanoid" id="Q0V5Z0"/>
<feature type="compositionally biased region" description="Low complexity" evidence="1">
    <location>
        <begin position="105"/>
        <end position="119"/>
    </location>
</feature>
<feature type="compositionally biased region" description="Basic residues" evidence="1">
    <location>
        <begin position="351"/>
        <end position="365"/>
    </location>
</feature>
<feature type="region of interest" description="Disordered" evidence="1">
    <location>
        <begin position="479"/>
        <end position="563"/>
    </location>
</feature>
<dbReference type="GeneID" id="5967543"/>
<evidence type="ECO:0000313" key="2">
    <source>
        <dbReference type="EMBL" id="EAT92069.2"/>
    </source>
</evidence>
<dbReference type="VEuPathDB" id="FungiDB:JI435_005740"/>
<sequence>MSRNVAPMNPLTEEEDDDSANQGSRTHRAKPSSGSNDEPMGEAVDSDDDNDNAIADDESDEDEEIQIVQKASATPGSSPPDGLQDSVLGGTYVPSAASQPDYGPSNKNSRSSKASKALSVPKVQLLSKSATQTPRNATPAEFAVPALLNPEDDVLSDSDLPEPWIEGAPVPLEADCEDRADFLLQKRFKPMVDVQEVIASLTKFAVSQRSTESLYALAENTQNILKHWQDQYLMLDARTAPHMHPAKKACNGGRIPIATDVFEAMKEADLYGYNYDPKKNPEAQDPWGQRPGAEKSGGRELRTRRNRDMLDSAPASEDEDEEDGEGRPAKRQRRATRKFDGSDAGTGTNTPKKHNGWGGARKKGVSRFSKNASETPEPESRPTKRARTAASNLLHQRIQEMREASLVSTGSGDEESSAMEVDDYSDTNVKRGRPAGSKNVARRSDYGVKKGPRKKPGEARDGCITTRDGRCIHEHRAIEPIHKQLRGRNQVQHQVHGRKPRVKSEKRSQSMTIWWAERKARKKEQDEKHGTPLKEESRPGSSNESAHHGPPPLTAPSPMYMFASATPQAPHSLLQYSPLAALPSGGAYPFSGPPPLGPAPQYGARALAPAPLHQQPPSYPAPYGAQSPTSSRPQSSGQLLRNGPPPLAPAPLPHFSPYAPVPLGRERAFQVMVPGPPPGERRGSG</sequence>
<dbReference type="Proteomes" id="UP000001055">
    <property type="component" value="Unassembled WGS sequence"/>
</dbReference>
<feature type="compositionally biased region" description="Acidic residues" evidence="1">
    <location>
        <begin position="412"/>
        <end position="425"/>
    </location>
</feature>
<feature type="compositionally biased region" description="Basic and acidic residues" evidence="1">
    <location>
        <begin position="292"/>
        <end position="310"/>
    </location>
</feature>
<feature type="compositionally biased region" description="Acidic residues" evidence="1">
    <location>
        <begin position="44"/>
        <end position="65"/>
    </location>
</feature>
<dbReference type="KEGG" id="pno:SNOG_00574"/>
<feature type="compositionally biased region" description="Basic and acidic residues" evidence="1">
    <location>
        <begin position="523"/>
        <end position="538"/>
    </location>
</feature>